<dbReference type="Proteomes" id="UP000285655">
    <property type="component" value="Unassembled WGS sequence"/>
</dbReference>
<gene>
    <name evidence="2" type="ORF">C4544_03535</name>
</gene>
<dbReference type="Gene3D" id="3.40.50.2020">
    <property type="match status" value="1"/>
</dbReference>
<evidence type="ECO:0000313" key="3">
    <source>
        <dbReference type="Proteomes" id="UP000285655"/>
    </source>
</evidence>
<dbReference type="PANTHER" id="PTHR47505">
    <property type="entry name" value="DNA UTILIZATION PROTEIN YHGH"/>
    <property type="match status" value="1"/>
</dbReference>
<sequence>MCPVCGKPAIGGETHPLCKKRYGLDGLWSLGLYQDPLRSAIKKLKYRLVKDFAEVLVNTIVEYWVKNSPQFLESVKKDQGKGWVIVPVPLHQKRESLRGFNQAGLIGRLLSKKLGLDYYEALKRIRQTRPQVGMRGFERRKNIYNVFVLDSRLLTLATNVLLVDDVWTTGSTLKECCFVLKKGGAKKVWAITLAR</sequence>
<evidence type="ECO:0000256" key="1">
    <source>
        <dbReference type="ARBA" id="ARBA00008007"/>
    </source>
</evidence>
<dbReference type="AlphaFoldDB" id="A0A419DDI4"/>
<protein>
    <submittedName>
        <fullName evidence="2">ComF family protein</fullName>
    </submittedName>
</protein>
<dbReference type="SUPFAM" id="SSF53271">
    <property type="entry name" value="PRTase-like"/>
    <property type="match status" value="1"/>
</dbReference>
<comment type="caution">
    <text evidence="2">The sequence shown here is derived from an EMBL/GenBank/DDBJ whole genome shotgun (WGS) entry which is preliminary data.</text>
</comment>
<reference evidence="2 3" key="1">
    <citation type="journal article" date="2017" name="ISME J.">
        <title>Energy and carbon metabolisms in a deep terrestrial subsurface fluid microbial community.</title>
        <authorList>
            <person name="Momper L."/>
            <person name="Jungbluth S.P."/>
            <person name="Lee M.D."/>
            <person name="Amend J.P."/>
        </authorList>
    </citation>
    <scope>NUCLEOTIDE SEQUENCE [LARGE SCALE GENOMIC DNA]</scope>
    <source>
        <strain evidence="2">SURF_29</strain>
    </source>
</reference>
<dbReference type="PANTHER" id="PTHR47505:SF1">
    <property type="entry name" value="DNA UTILIZATION PROTEIN YHGH"/>
    <property type="match status" value="1"/>
</dbReference>
<dbReference type="CDD" id="cd06223">
    <property type="entry name" value="PRTases_typeI"/>
    <property type="match status" value="1"/>
</dbReference>
<evidence type="ECO:0000313" key="2">
    <source>
        <dbReference type="EMBL" id="RJO61158.1"/>
    </source>
</evidence>
<dbReference type="InterPro" id="IPR000836">
    <property type="entry name" value="PRTase_dom"/>
</dbReference>
<dbReference type="InterPro" id="IPR029057">
    <property type="entry name" value="PRTase-like"/>
</dbReference>
<accession>A0A419DDI4</accession>
<name>A0A419DDI4_9BACT</name>
<organism evidence="2 3">
    <name type="scientific">candidate division WS5 bacterium</name>
    <dbReference type="NCBI Taxonomy" id="2093353"/>
    <lineage>
        <taxon>Bacteria</taxon>
        <taxon>candidate division WS5</taxon>
    </lineage>
</organism>
<dbReference type="InterPro" id="IPR051910">
    <property type="entry name" value="ComF/GntX_DNA_util-trans"/>
</dbReference>
<dbReference type="EMBL" id="QZJW01000027">
    <property type="protein sequence ID" value="RJO61158.1"/>
    <property type="molecule type" value="Genomic_DNA"/>
</dbReference>
<proteinExistence type="inferred from homology"/>
<comment type="similarity">
    <text evidence="1">Belongs to the ComF/GntX family.</text>
</comment>